<evidence type="ECO:0000256" key="4">
    <source>
        <dbReference type="ARBA" id="ARBA00022912"/>
    </source>
</evidence>
<reference evidence="7 8" key="2">
    <citation type="submission" date="2012-06" db="EMBL/GenBank/DDBJ databases">
        <authorList>
            <person name="Fiebig A."/>
        </authorList>
    </citation>
    <scope>NUCLEOTIDE SEQUENCE [LARGE SCALE GENOMIC DNA]</scope>
    <source>
        <strain evidence="7 8">DFL-43</strain>
    </source>
</reference>
<organism evidence="7 8">
    <name type="scientific">Hoeflea phototrophica (strain DSM 17068 / NCIMB 14078 / DFL-43)</name>
    <dbReference type="NCBI Taxonomy" id="411684"/>
    <lineage>
        <taxon>Bacteria</taxon>
        <taxon>Pseudomonadati</taxon>
        <taxon>Pseudomonadota</taxon>
        <taxon>Alphaproteobacteria</taxon>
        <taxon>Hyphomicrobiales</taxon>
        <taxon>Rhizobiaceae</taxon>
        <taxon>Hoeflea</taxon>
    </lineage>
</organism>
<dbReference type="GO" id="GO:0004725">
    <property type="term" value="F:protein tyrosine phosphatase activity"/>
    <property type="evidence" value="ECO:0007669"/>
    <property type="project" value="UniProtKB-EC"/>
</dbReference>
<dbReference type="PRINTS" id="PR00719">
    <property type="entry name" value="LMWPTPASE"/>
</dbReference>
<dbReference type="eggNOG" id="COG0394">
    <property type="taxonomic scope" value="Bacteria"/>
</dbReference>
<dbReference type="InterPro" id="IPR050438">
    <property type="entry name" value="LMW_PTPase"/>
</dbReference>
<dbReference type="HOGENOM" id="CLU_071415_2_2_5"/>
<dbReference type="Pfam" id="PF01451">
    <property type="entry name" value="LMWPc"/>
    <property type="match status" value="1"/>
</dbReference>
<evidence type="ECO:0000313" key="8">
    <source>
        <dbReference type="Proteomes" id="UP000004291"/>
    </source>
</evidence>
<dbReference type="InterPro" id="IPR023485">
    <property type="entry name" value="Ptyr_pPase"/>
</dbReference>
<dbReference type="Gene3D" id="3.40.50.2300">
    <property type="match status" value="1"/>
</dbReference>
<evidence type="ECO:0000256" key="1">
    <source>
        <dbReference type="ARBA" id="ARBA00011063"/>
    </source>
</evidence>
<gene>
    <name evidence="7" type="ORF">HPDFL43_18217</name>
</gene>
<evidence type="ECO:0000259" key="6">
    <source>
        <dbReference type="SMART" id="SM00226"/>
    </source>
</evidence>
<keyword evidence="3 7" id="KW-0378">Hydrolase</keyword>
<protein>
    <recommendedName>
        <fullName evidence="2">protein-tyrosine-phosphatase</fullName>
        <ecNumber evidence="2">3.1.3.48</ecNumber>
    </recommendedName>
</protein>
<comment type="similarity">
    <text evidence="1">Belongs to the low molecular weight phosphotyrosine protein phosphatase family.</text>
</comment>
<dbReference type="InterPro" id="IPR017867">
    <property type="entry name" value="Tyr_phospatase_low_mol_wt"/>
</dbReference>
<dbReference type="EC" id="3.1.3.48" evidence="2"/>
<dbReference type="CDD" id="cd16343">
    <property type="entry name" value="LMWPTP"/>
    <property type="match status" value="1"/>
</dbReference>
<dbReference type="AlphaFoldDB" id="A9CU64"/>
<evidence type="ECO:0000256" key="3">
    <source>
        <dbReference type="ARBA" id="ARBA00022801"/>
    </source>
</evidence>
<dbReference type="SUPFAM" id="SSF52788">
    <property type="entry name" value="Phosphotyrosine protein phosphatases I"/>
    <property type="match status" value="1"/>
</dbReference>
<comment type="caution">
    <text evidence="7">The sequence shown here is derived from an EMBL/GenBank/DDBJ whole genome shotgun (WGS) entry which is preliminary data.</text>
</comment>
<accession>A9CU64</accession>
<reference evidence="7 8" key="1">
    <citation type="submission" date="2007-10" db="EMBL/GenBank/DDBJ databases">
        <authorList>
            <person name="Wagner-Dobler I."/>
            <person name="Ferriera S."/>
            <person name="Johnson J."/>
            <person name="Kravitz S."/>
            <person name="Beeson K."/>
            <person name="Sutton G."/>
            <person name="Rogers Y.-H."/>
            <person name="Friedman R."/>
            <person name="Frazier M."/>
            <person name="Venter J.C."/>
        </authorList>
    </citation>
    <scope>NUCLEOTIDE SEQUENCE [LARGE SCALE GENOMIC DNA]</scope>
    <source>
        <strain evidence="7 8">DFL-43</strain>
    </source>
</reference>
<dbReference type="OrthoDB" id="9784339at2"/>
<dbReference type="SMART" id="SM00226">
    <property type="entry name" value="LMWPc"/>
    <property type="match status" value="1"/>
</dbReference>
<dbReference type="RefSeq" id="WP_052093241.1">
    <property type="nucleotide sequence ID" value="NZ_CM002917.1"/>
</dbReference>
<name>A9CU64_HOEPD</name>
<feature type="domain" description="Phosphotyrosine protein phosphatase I" evidence="6">
    <location>
        <begin position="14"/>
        <end position="162"/>
    </location>
</feature>
<evidence type="ECO:0000256" key="2">
    <source>
        <dbReference type="ARBA" id="ARBA00013064"/>
    </source>
</evidence>
<dbReference type="PANTHER" id="PTHR11717:SF7">
    <property type="entry name" value="LOW MOLECULAR WEIGHT PHOSPHOTYROSINE PROTEIN PHOSPHATASE"/>
    <property type="match status" value="1"/>
</dbReference>
<dbReference type="STRING" id="411684.HPDFL43_18217"/>
<sequence>MNTSVSDGGEKAQCSVLFVCMGNICRSPLAEGIFRKGLADAGLDGFVMVDSAGTGNWHAGDPPDIRSVETATENGIDISMQRARQVSDDDYDRFDLIFAMDRSNEATLKARAPSSQHDRIHLFLDHTLGMRTDVPDPYYGGVDGFDAVYQLLREGCQALLDRLGTELRQPKG</sequence>
<feature type="active site" description="Proton donor" evidence="5">
    <location>
        <position position="136"/>
    </location>
</feature>
<dbReference type="Proteomes" id="UP000004291">
    <property type="component" value="Chromosome"/>
</dbReference>
<feature type="active site" evidence="5">
    <location>
        <position position="26"/>
    </location>
</feature>
<proteinExistence type="inferred from homology"/>
<feature type="active site" description="Nucleophile" evidence="5">
    <location>
        <position position="20"/>
    </location>
</feature>
<keyword evidence="8" id="KW-1185">Reference proteome</keyword>
<keyword evidence="4" id="KW-0904">Protein phosphatase</keyword>
<evidence type="ECO:0000313" key="7">
    <source>
        <dbReference type="EMBL" id="EDQ35156.2"/>
    </source>
</evidence>
<evidence type="ECO:0000256" key="5">
    <source>
        <dbReference type="PIRSR" id="PIRSR617867-1"/>
    </source>
</evidence>
<dbReference type="InterPro" id="IPR036196">
    <property type="entry name" value="Ptyr_pPase_sf"/>
</dbReference>
<dbReference type="EMBL" id="ABIA03000005">
    <property type="protein sequence ID" value="EDQ35156.2"/>
    <property type="molecule type" value="Genomic_DNA"/>
</dbReference>
<dbReference type="PANTHER" id="PTHR11717">
    <property type="entry name" value="LOW MOLECULAR WEIGHT PROTEIN TYROSINE PHOSPHATASE"/>
    <property type="match status" value="1"/>
</dbReference>